<keyword evidence="2" id="KW-0371">Homeobox</keyword>
<keyword evidence="2" id="KW-0238">DNA-binding</keyword>
<proteinExistence type="predicted"/>
<evidence type="ECO:0000313" key="3">
    <source>
        <dbReference type="Proteomes" id="UP000265520"/>
    </source>
</evidence>
<dbReference type="SUPFAM" id="SSF55961">
    <property type="entry name" value="Bet v1-like"/>
    <property type="match status" value="1"/>
</dbReference>
<dbReference type="EMBL" id="LXQA010359916">
    <property type="protein sequence ID" value="MCI46606.1"/>
    <property type="molecule type" value="Genomic_DNA"/>
</dbReference>
<protein>
    <submittedName>
        <fullName evidence="2">Homeobox-leucine zipper protein ANTHOCYANINLESS 2-like</fullName>
    </submittedName>
</protein>
<comment type="caution">
    <text evidence="2">The sequence shown here is derived from an EMBL/GenBank/DDBJ whole genome shotgun (WGS) entry which is preliminary data.</text>
</comment>
<accession>A0A392SFI7</accession>
<sequence>MHAEIQLPSPFVPVRQYRFLRFCKQHAEGVWVVVDASIDFGRNGPNGNPYMSSKKLPSGCILQDMSNGFCK</sequence>
<dbReference type="Proteomes" id="UP000265520">
    <property type="component" value="Unassembled WGS sequence"/>
</dbReference>
<organism evidence="2 3">
    <name type="scientific">Trifolium medium</name>
    <dbReference type="NCBI Taxonomy" id="97028"/>
    <lineage>
        <taxon>Eukaryota</taxon>
        <taxon>Viridiplantae</taxon>
        <taxon>Streptophyta</taxon>
        <taxon>Embryophyta</taxon>
        <taxon>Tracheophyta</taxon>
        <taxon>Spermatophyta</taxon>
        <taxon>Magnoliopsida</taxon>
        <taxon>eudicotyledons</taxon>
        <taxon>Gunneridae</taxon>
        <taxon>Pentapetalae</taxon>
        <taxon>rosids</taxon>
        <taxon>fabids</taxon>
        <taxon>Fabales</taxon>
        <taxon>Fabaceae</taxon>
        <taxon>Papilionoideae</taxon>
        <taxon>50 kb inversion clade</taxon>
        <taxon>NPAAA clade</taxon>
        <taxon>Hologalegina</taxon>
        <taxon>IRL clade</taxon>
        <taxon>Trifolieae</taxon>
        <taxon>Trifolium</taxon>
    </lineage>
</organism>
<dbReference type="InterPro" id="IPR042160">
    <property type="entry name" value="HD-Zip_IV"/>
</dbReference>
<reference evidence="2 3" key="1">
    <citation type="journal article" date="2018" name="Front. Plant Sci.">
        <title>Red Clover (Trifolium pratense) and Zigzag Clover (T. medium) - A Picture of Genomic Similarities and Differences.</title>
        <authorList>
            <person name="Dluhosova J."/>
            <person name="Istvanek J."/>
            <person name="Nedelnik J."/>
            <person name="Repkova J."/>
        </authorList>
    </citation>
    <scope>NUCLEOTIDE SEQUENCE [LARGE SCALE GENOMIC DNA]</scope>
    <source>
        <strain evidence="3">cv. 10/8</strain>
        <tissue evidence="2">Leaf</tissue>
    </source>
</reference>
<keyword evidence="3" id="KW-1185">Reference proteome</keyword>
<evidence type="ECO:0000313" key="2">
    <source>
        <dbReference type="EMBL" id="MCI46606.1"/>
    </source>
</evidence>
<dbReference type="GO" id="GO:0003677">
    <property type="term" value="F:DNA binding"/>
    <property type="evidence" value="ECO:0007669"/>
    <property type="project" value="UniProtKB-KW"/>
</dbReference>
<dbReference type="AlphaFoldDB" id="A0A392SFI7"/>
<dbReference type="PANTHER" id="PTHR45654">
    <property type="entry name" value="HOMEOBOX-LEUCINE ZIPPER PROTEIN MERISTEM L1"/>
    <property type="match status" value="1"/>
</dbReference>
<name>A0A392SFI7_9FABA</name>
<dbReference type="Pfam" id="PF01852">
    <property type="entry name" value="START"/>
    <property type="match status" value="1"/>
</dbReference>
<dbReference type="GO" id="GO:0008289">
    <property type="term" value="F:lipid binding"/>
    <property type="evidence" value="ECO:0007669"/>
    <property type="project" value="InterPro"/>
</dbReference>
<dbReference type="PANTHER" id="PTHR45654:SF49">
    <property type="entry name" value="HOMEOBOX LEUCINE ZIPPER PROTEIN"/>
    <property type="match status" value="1"/>
</dbReference>
<feature type="non-terminal residue" evidence="2">
    <location>
        <position position="71"/>
    </location>
</feature>
<dbReference type="InterPro" id="IPR002913">
    <property type="entry name" value="START_lipid-bd_dom"/>
</dbReference>
<evidence type="ECO:0000259" key="1">
    <source>
        <dbReference type="PROSITE" id="PS50848"/>
    </source>
</evidence>
<feature type="domain" description="START" evidence="1">
    <location>
        <begin position="1"/>
        <end position="71"/>
    </location>
</feature>
<dbReference type="PROSITE" id="PS50848">
    <property type="entry name" value="START"/>
    <property type="match status" value="1"/>
</dbReference>